<sequence length="78" mass="9332">MNVPVHAHWMLKVNSTRLLVRPAIVWSVLSQLMAINKEFLLRWPERRELSLEIFDALLCVFSAHITMYKLCKEPMYFR</sequence>
<gene>
    <name evidence="1" type="ORF">OCBIM_22034880mg</name>
</gene>
<dbReference type="AlphaFoldDB" id="A0A0L8GFN1"/>
<name>A0A0L8GFN1_OCTBM</name>
<protein>
    <submittedName>
        <fullName evidence="1">Uncharacterized protein</fullName>
    </submittedName>
</protein>
<proteinExistence type="predicted"/>
<evidence type="ECO:0000313" key="1">
    <source>
        <dbReference type="EMBL" id="KOF75355.1"/>
    </source>
</evidence>
<organism evidence="1">
    <name type="scientific">Octopus bimaculoides</name>
    <name type="common">California two-spotted octopus</name>
    <dbReference type="NCBI Taxonomy" id="37653"/>
    <lineage>
        <taxon>Eukaryota</taxon>
        <taxon>Metazoa</taxon>
        <taxon>Spiralia</taxon>
        <taxon>Lophotrochozoa</taxon>
        <taxon>Mollusca</taxon>
        <taxon>Cephalopoda</taxon>
        <taxon>Coleoidea</taxon>
        <taxon>Octopodiformes</taxon>
        <taxon>Octopoda</taxon>
        <taxon>Incirrata</taxon>
        <taxon>Octopodidae</taxon>
        <taxon>Octopus</taxon>
    </lineage>
</organism>
<accession>A0A0L8GFN1</accession>
<reference evidence="1" key="1">
    <citation type="submission" date="2015-07" db="EMBL/GenBank/DDBJ databases">
        <title>MeaNS - Measles Nucleotide Surveillance Program.</title>
        <authorList>
            <person name="Tran T."/>
            <person name="Druce J."/>
        </authorList>
    </citation>
    <scope>NUCLEOTIDE SEQUENCE</scope>
    <source>
        <strain evidence="1">UCB-OBI-ISO-001</strain>
        <tissue evidence="1">Gonad</tissue>
    </source>
</reference>
<dbReference type="EMBL" id="KQ422206">
    <property type="protein sequence ID" value="KOF75355.1"/>
    <property type="molecule type" value="Genomic_DNA"/>
</dbReference>